<keyword evidence="2" id="KW-0479">Metal-binding</keyword>
<dbReference type="GO" id="GO:0006397">
    <property type="term" value="P:mRNA processing"/>
    <property type="evidence" value="ECO:0007669"/>
    <property type="project" value="UniProtKB-KW"/>
</dbReference>
<feature type="compositionally biased region" description="Basic and acidic residues" evidence="3">
    <location>
        <begin position="72"/>
        <end position="85"/>
    </location>
</feature>
<evidence type="ECO:0000313" key="6">
    <source>
        <dbReference type="Proteomes" id="UP000807306"/>
    </source>
</evidence>
<dbReference type="SMART" id="SM00343">
    <property type="entry name" value="ZnF_C2HC"/>
    <property type="match status" value="4"/>
</dbReference>
<dbReference type="GO" id="GO:0003676">
    <property type="term" value="F:nucleic acid binding"/>
    <property type="evidence" value="ECO:0007669"/>
    <property type="project" value="InterPro"/>
</dbReference>
<keyword evidence="1" id="KW-0507">mRNA processing</keyword>
<dbReference type="OrthoDB" id="3863715at2759"/>
<sequence length="351" mass="37984">MTRITNFGRKRTHLEAGFAGSLADDISATASISNEASTSAQTLDDLKNEARVIATEEPTKKKRKKRIRTPMSKRDGYAAKLKEAAEQDVGTDGGASNLMGVAKVGVDNTEKPKPPTMKKDGPKKKNKKKDRQERIKSATEARRLKRVQDKLTDTICFACREKGHAARDCPKPLVSGENAEGSQSNSKRPGVGICYRCGSSKHSLAKCRKPADPSNPYPFASCFVCSGTGHLASACPQNAERGIYPNGGCCKLCGDKTHLAKDCAVKRKVHDPMAVIIGSNANTSTGQAGADEDDFHIYKRTSNEIDHAEKQQERLAKMRAMENRKGVVSGSVVAGNLQPPQSKQAKIVVFK</sequence>
<feature type="region of interest" description="Disordered" evidence="3">
    <location>
        <begin position="54"/>
        <end position="141"/>
    </location>
</feature>
<evidence type="ECO:0000256" key="2">
    <source>
        <dbReference type="PROSITE-ProRule" id="PRU00047"/>
    </source>
</evidence>
<feature type="compositionally biased region" description="Basic and acidic residues" evidence="3">
    <location>
        <begin position="130"/>
        <end position="141"/>
    </location>
</feature>
<evidence type="ECO:0000313" key="5">
    <source>
        <dbReference type="EMBL" id="KAF9530313.1"/>
    </source>
</evidence>
<dbReference type="AlphaFoldDB" id="A0A9P6JRW7"/>
<dbReference type="EMBL" id="MU157841">
    <property type="protein sequence ID" value="KAF9530313.1"/>
    <property type="molecule type" value="Genomic_DNA"/>
</dbReference>
<dbReference type="PROSITE" id="PS50158">
    <property type="entry name" value="ZF_CCHC"/>
    <property type="match status" value="2"/>
</dbReference>
<dbReference type="PANTHER" id="PTHR46242:SF1">
    <property type="entry name" value="ZINC FINGER CCHC DOMAIN-CONTAINING PROTEIN 9"/>
    <property type="match status" value="1"/>
</dbReference>
<keyword evidence="2" id="KW-0862">Zinc</keyword>
<dbReference type="GO" id="GO:0008270">
    <property type="term" value="F:zinc ion binding"/>
    <property type="evidence" value="ECO:0007669"/>
    <property type="project" value="UniProtKB-KW"/>
</dbReference>
<organism evidence="5 6">
    <name type="scientific">Crepidotus variabilis</name>
    <dbReference type="NCBI Taxonomy" id="179855"/>
    <lineage>
        <taxon>Eukaryota</taxon>
        <taxon>Fungi</taxon>
        <taxon>Dikarya</taxon>
        <taxon>Basidiomycota</taxon>
        <taxon>Agaricomycotina</taxon>
        <taxon>Agaricomycetes</taxon>
        <taxon>Agaricomycetidae</taxon>
        <taxon>Agaricales</taxon>
        <taxon>Agaricineae</taxon>
        <taxon>Crepidotaceae</taxon>
        <taxon>Crepidotus</taxon>
    </lineage>
</organism>
<dbReference type="InterPro" id="IPR001878">
    <property type="entry name" value="Znf_CCHC"/>
</dbReference>
<proteinExistence type="predicted"/>
<dbReference type="Pfam" id="PF00098">
    <property type="entry name" value="zf-CCHC"/>
    <property type="match status" value="1"/>
</dbReference>
<comment type="caution">
    <text evidence="5">The sequence shown here is derived from an EMBL/GenBank/DDBJ whole genome shotgun (WGS) entry which is preliminary data.</text>
</comment>
<feature type="domain" description="CCHC-type" evidence="4">
    <location>
        <begin position="222"/>
        <end position="237"/>
    </location>
</feature>
<accession>A0A9P6JRW7</accession>
<protein>
    <recommendedName>
        <fullName evidence="4">CCHC-type domain-containing protein</fullName>
    </recommendedName>
</protein>
<gene>
    <name evidence="5" type="ORF">CPB83DRAFT_834561</name>
</gene>
<dbReference type="Gene3D" id="4.10.60.10">
    <property type="entry name" value="Zinc finger, CCHC-type"/>
    <property type="match status" value="2"/>
</dbReference>
<reference evidence="5" key="1">
    <citation type="submission" date="2020-11" db="EMBL/GenBank/DDBJ databases">
        <authorList>
            <consortium name="DOE Joint Genome Institute"/>
            <person name="Ahrendt S."/>
            <person name="Riley R."/>
            <person name="Andreopoulos W."/>
            <person name="Labutti K."/>
            <person name="Pangilinan J."/>
            <person name="Ruiz-Duenas F.J."/>
            <person name="Barrasa J.M."/>
            <person name="Sanchez-Garcia M."/>
            <person name="Camarero S."/>
            <person name="Miyauchi S."/>
            <person name="Serrano A."/>
            <person name="Linde D."/>
            <person name="Babiker R."/>
            <person name="Drula E."/>
            <person name="Ayuso-Fernandez I."/>
            <person name="Pacheco R."/>
            <person name="Padilla G."/>
            <person name="Ferreira P."/>
            <person name="Barriuso J."/>
            <person name="Kellner H."/>
            <person name="Castanera R."/>
            <person name="Alfaro M."/>
            <person name="Ramirez L."/>
            <person name="Pisabarro A.G."/>
            <person name="Kuo A."/>
            <person name="Tritt A."/>
            <person name="Lipzen A."/>
            <person name="He G."/>
            <person name="Yan M."/>
            <person name="Ng V."/>
            <person name="Cullen D."/>
            <person name="Martin F."/>
            <person name="Rosso M.-N."/>
            <person name="Henrissat B."/>
            <person name="Hibbett D."/>
            <person name="Martinez A.T."/>
            <person name="Grigoriev I.V."/>
        </authorList>
    </citation>
    <scope>NUCLEOTIDE SEQUENCE</scope>
    <source>
        <strain evidence="5">CBS 506.95</strain>
    </source>
</reference>
<keyword evidence="6" id="KW-1185">Reference proteome</keyword>
<feature type="compositionally biased region" description="Basic and acidic residues" evidence="3">
    <location>
        <begin position="108"/>
        <end position="120"/>
    </location>
</feature>
<dbReference type="InterPro" id="IPR036875">
    <property type="entry name" value="Znf_CCHC_sf"/>
</dbReference>
<dbReference type="SUPFAM" id="SSF57756">
    <property type="entry name" value="Retrovirus zinc finger-like domains"/>
    <property type="match status" value="2"/>
</dbReference>
<dbReference type="InterPro" id="IPR042246">
    <property type="entry name" value="ZCCHC9"/>
</dbReference>
<evidence type="ECO:0000256" key="1">
    <source>
        <dbReference type="ARBA" id="ARBA00022664"/>
    </source>
</evidence>
<evidence type="ECO:0000256" key="3">
    <source>
        <dbReference type="SAM" id="MobiDB-lite"/>
    </source>
</evidence>
<dbReference type="GO" id="GO:0005730">
    <property type="term" value="C:nucleolus"/>
    <property type="evidence" value="ECO:0007669"/>
    <property type="project" value="TreeGrafter"/>
</dbReference>
<evidence type="ECO:0000259" key="4">
    <source>
        <dbReference type="PROSITE" id="PS50158"/>
    </source>
</evidence>
<dbReference type="Proteomes" id="UP000807306">
    <property type="component" value="Unassembled WGS sequence"/>
</dbReference>
<feature type="domain" description="CCHC-type" evidence="4">
    <location>
        <begin position="156"/>
        <end position="171"/>
    </location>
</feature>
<dbReference type="PANTHER" id="PTHR46242">
    <property type="entry name" value="ZINC FINGER CCHC DOMAIN-CONTAINING PROTEIN 9 ZCCHC9"/>
    <property type="match status" value="1"/>
</dbReference>
<keyword evidence="2" id="KW-0863">Zinc-finger</keyword>
<name>A0A9P6JRW7_9AGAR</name>